<feature type="region of interest" description="Disordered" evidence="3">
    <location>
        <begin position="399"/>
        <end position="461"/>
    </location>
</feature>
<protein>
    <recommendedName>
        <fullName evidence="4">BZIP domain-containing protein</fullName>
    </recommendedName>
</protein>
<dbReference type="OrthoDB" id="2593073at2759"/>
<feature type="compositionally biased region" description="Low complexity" evidence="3">
    <location>
        <begin position="25"/>
        <end position="45"/>
    </location>
</feature>
<dbReference type="Gene3D" id="1.10.238.100">
    <property type="entry name" value="YAP1 redox domain. Chain B"/>
    <property type="match status" value="1"/>
</dbReference>
<dbReference type="Proteomes" id="UP000279259">
    <property type="component" value="Unassembled WGS sequence"/>
</dbReference>
<dbReference type="AlphaFoldDB" id="A0A427Y8G9"/>
<feature type="compositionally biased region" description="Low complexity" evidence="3">
    <location>
        <begin position="407"/>
        <end position="451"/>
    </location>
</feature>
<evidence type="ECO:0000259" key="4">
    <source>
        <dbReference type="PROSITE" id="PS50217"/>
    </source>
</evidence>
<dbReference type="Pfam" id="PF00170">
    <property type="entry name" value="bZIP_1"/>
    <property type="match status" value="1"/>
</dbReference>
<keyword evidence="6" id="KW-1185">Reference proteome</keyword>
<feature type="compositionally biased region" description="Polar residues" evidence="3">
    <location>
        <begin position="353"/>
        <end position="365"/>
    </location>
</feature>
<comment type="subcellular location">
    <subcellularLocation>
        <location evidence="1">Nucleus</location>
    </subcellularLocation>
</comment>
<dbReference type="PROSITE" id="PS50217">
    <property type="entry name" value="BZIP"/>
    <property type="match status" value="1"/>
</dbReference>
<feature type="compositionally biased region" description="Polar residues" evidence="3">
    <location>
        <begin position="242"/>
        <end position="267"/>
    </location>
</feature>
<feature type="compositionally biased region" description="Acidic residues" evidence="3">
    <location>
        <begin position="120"/>
        <end position="130"/>
    </location>
</feature>
<dbReference type="InterPro" id="IPR046347">
    <property type="entry name" value="bZIP_sf"/>
</dbReference>
<feature type="region of interest" description="Disordered" evidence="3">
    <location>
        <begin position="23"/>
        <end position="202"/>
    </location>
</feature>
<feature type="region of interest" description="Disordered" evidence="3">
    <location>
        <begin position="351"/>
        <end position="385"/>
    </location>
</feature>
<dbReference type="PANTHER" id="PTHR40621:SF6">
    <property type="entry name" value="AP-1-LIKE TRANSCRIPTION FACTOR YAP1-RELATED"/>
    <property type="match status" value="1"/>
</dbReference>
<gene>
    <name evidence="5" type="ORF">EHS25_003332</name>
</gene>
<feature type="compositionally biased region" description="Basic and acidic residues" evidence="3">
    <location>
        <begin position="162"/>
        <end position="202"/>
    </location>
</feature>
<evidence type="ECO:0000256" key="1">
    <source>
        <dbReference type="ARBA" id="ARBA00004123"/>
    </source>
</evidence>
<dbReference type="GO" id="GO:0001228">
    <property type="term" value="F:DNA-binding transcription activator activity, RNA polymerase II-specific"/>
    <property type="evidence" value="ECO:0007669"/>
    <property type="project" value="TreeGrafter"/>
</dbReference>
<sequence length="754" mass="79498">MDALSPNTAAFLDYLSTSAAADLQSSSLPNSSSNANANPTSLPPSAFFPMPVPGRDTPEATPESSNNDSVSPPGLQQKQSSYIVSDSEGESPDRRKSSGGGAGAGANNKRRAGHSHGKDVEEDDDDDSDSDAPSGHEDKRPHAAAKANAAAGASGRKGGRKSVGDEGQGKPGKEQNKAARRKEQNRAAQKAFRERREAKVKDLEEKVAELEAKSFGVSVENENLRGLLKRLQEENVALKTSAFTFSMPVSGSTSTPATDNGTGTATPVNPPQYSKPPSPPQSEDSLRSIHDVPGLAHRGSSASAQGAGPVDSPESLVSIDSVSNKAVPNLDSADTFNAFAIGTRPVWEAQLRANRQQSTQSTPDAFSSFSRSDSGISPSSSSGNKSEIEALWASFYPNGVNGMASGQQQQQQQQQAQPPQQQQQQQQQQSQQQQLPQQQQNHQQQQQQQQPFKSTSLGNAGAGVNNQFSAFDRSNTFNMFGSTDMFASTGLTPFINAANNTNPIDRMAFRDTTATAGPVNPSPPAPAAAAASTQNLDWSNLTGNSVDDFLSSLTGGNNDASLDAAGADDEFQATLQQLLNQSSGNSPSNMFAFPQQTNAFSPTNYLNMSPSPLASVSNSQSPSSHAPGSSGASPESSTSSNPSTGELGGGFGTFGPPKVTGDIVHVVGEDGKVMKPSELWVRMGMQHETNVDHLLIDDLCDQMRAKATCKDGQHFLNVDDAERMFRYRGDPAHDAKMENVLDKTNGAAGQRLGA</sequence>
<comment type="caution">
    <text evidence="5">The sequence shown here is derived from an EMBL/GenBank/DDBJ whole genome shotgun (WGS) entry which is preliminary data.</text>
</comment>
<dbReference type="CDD" id="cd14688">
    <property type="entry name" value="bZIP_YAP"/>
    <property type="match status" value="1"/>
</dbReference>
<dbReference type="InterPro" id="IPR050936">
    <property type="entry name" value="AP-1-like"/>
</dbReference>
<evidence type="ECO:0000256" key="3">
    <source>
        <dbReference type="SAM" id="MobiDB-lite"/>
    </source>
</evidence>
<dbReference type="SMART" id="SM00338">
    <property type="entry name" value="BRLZ"/>
    <property type="match status" value="1"/>
</dbReference>
<feature type="region of interest" description="Disordered" evidence="3">
    <location>
        <begin position="611"/>
        <end position="655"/>
    </location>
</feature>
<feature type="compositionally biased region" description="Polar residues" evidence="3">
    <location>
        <begin position="62"/>
        <end position="84"/>
    </location>
</feature>
<dbReference type="PROSITE" id="PS00036">
    <property type="entry name" value="BZIP_BASIC"/>
    <property type="match status" value="1"/>
</dbReference>
<dbReference type="GO" id="GO:0000976">
    <property type="term" value="F:transcription cis-regulatory region binding"/>
    <property type="evidence" value="ECO:0007669"/>
    <property type="project" value="InterPro"/>
</dbReference>
<dbReference type="STRING" id="1890683.A0A427Y8G9"/>
<feature type="compositionally biased region" description="Polar residues" evidence="3">
    <location>
        <begin position="452"/>
        <end position="461"/>
    </location>
</feature>
<organism evidence="5 6">
    <name type="scientific">Saitozyma podzolica</name>
    <dbReference type="NCBI Taxonomy" id="1890683"/>
    <lineage>
        <taxon>Eukaryota</taxon>
        <taxon>Fungi</taxon>
        <taxon>Dikarya</taxon>
        <taxon>Basidiomycota</taxon>
        <taxon>Agaricomycotina</taxon>
        <taxon>Tremellomycetes</taxon>
        <taxon>Tremellales</taxon>
        <taxon>Trimorphomycetaceae</taxon>
        <taxon>Saitozyma</taxon>
    </lineage>
</organism>
<evidence type="ECO:0000313" key="5">
    <source>
        <dbReference type="EMBL" id="RSH87422.1"/>
    </source>
</evidence>
<feature type="compositionally biased region" description="Low complexity" evidence="3">
    <location>
        <begin position="367"/>
        <end position="385"/>
    </location>
</feature>
<dbReference type="EMBL" id="RSCD01000017">
    <property type="protein sequence ID" value="RSH87422.1"/>
    <property type="molecule type" value="Genomic_DNA"/>
</dbReference>
<feature type="compositionally biased region" description="Low complexity" evidence="3">
    <location>
        <begin position="144"/>
        <end position="154"/>
    </location>
</feature>
<dbReference type="InterPro" id="IPR004827">
    <property type="entry name" value="bZIP"/>
</dbReference>
<evidence type="ECO:0000256" key="2">
    <source>
        <dbReference type="ARBA" id="ARBA00023242"/>
    </source>
</evidence>
<keyword evidence="2" id="KW-0539">Nucleus</keyword>
<feature type="compositionally biased region" description="Pro residues" evidence="3">
    <location>
        <begin position="268"/>
        <end position="280"/>
    </location>
</feature>
<dbReference type="GO" id="GO:0090575">
    <property type="term" value="C:RNA polymerase II transcription regulator complex"/>
    <property type="evidence" value="ECO:0007669"/>
    <property type="project" value="TreeGrafter"/>
</dbReference>
<evidence type="ECO:0000313" key="6">
    <source>
        <dbReference type="Proteomes" id="UP000279259"/>
    </source>
</evidence>
<feature type="region of interest" description="Disordered" evidence="3">
    <location>
        <begin position="242"/>
        <end position="316"/>
    </location>
</feature>
<feature type="compositionally biased region" description="Low complexity" evidence="3">
    <location>
        <begin position="611"/>
        <end position="645"/>
    </location>
</feature>
<name>A0A427Y8G9_9TREE</name>
<accession>A0A427Y8G9</accession>
<dbReference type="SUPFAM" id="SSF81995">
    <property type="entry name" value="beta-sandwich domain of Sec23/24"/>
    <property type="match status" value="1"/>
</dbReference>
<dbReference type="Gene3D" id="1.20.5.170">
    <property type="match status" value="1"/>
</dbReference>
<dbReference type="SUPFAM" id="SSF57959">
    <property type="entry name" value="Leucine zipper domain"/>
    <property type="match status" value="1"/>
</dbReference>
<dbReference type="PANTHER" id="PTHR40621">
    <property type="entry name" value="TRANSCRIPTION FACTOR KAPC-RELATED"/>
    <property type="match status" value="1"/>
</dbReference>
<proteinExistence type="predicted"/>
<feature type="domain" description="BZIP" evidence="4">
    <location>
        <begin position="175"/>
        <end position="238"/>
    </location>
</feature>
<reference evidence="5 6" key="1">
    <citation type="submission" date="2018-11" db="EMBL/GenBank/DDBJ databases">
        <title>Genome sequence of Saitozyma podzolica DSM 27192.</title>
        <authorList>
            <person name="Aliyu H."/>
            <person name="Gorte O."/>
            <person name="Ochsenreither K."/>
        </authorList>
    </citation>
    <scope>NUCLEOTIDE SEQUENCE [LARGE SCALE GENOMIC DNA]</scope>
    <source>
        <strain evidence="5 6">DSM 27192</strain>
    </source>
</reference>